<dbReference type="SMART" id="SM00303">
    <property type="entry name" value="GPS"/>
    <property type="match status" value="1"/>
</dbReference>
<dbReference type="InterPro" id="IPR000742">
    <property type="entry name" value="EGF"/>
</dbReference>
<keyword evidence="2" id="KW-1003">Cell membrane</keyword>
<comment type="caution">
    <text evidence="10">Lacks conserved residue(s) required for the propagation of feature annotation.</text>
</comment>
<evidence type="ECO:0000313" key="16">
    <source>
        <dbReference type="Proteomes" id="UP000694557"/>
    </source>
</evidence>
<dbReference type="GO" id="GO:0030855">
    <property type="term" value="P:epithelial cell differentiation"/>
    <property type="evidence" value="ECO:0007669"/>
    <property type="project" value="UniProtKB-ARBA"/>
</dbReference>
<dbReference type="InterPro" id="IPR001881">
    <property type="entry name" value="EGF-like_Ca-bd_dom"/>
</dbReference>
<feature type="domain" description="GAIN-B" evidence="14">
    <location>
        <begin position="263"/>
        <end position="431"/>
    </location>
</feature>
<feature type="transmembrane region" description="Helical" evidence="11">
    <location>
        <begin position="438"/>
        <end position="460"/>
    </location>
</feature>
<reference evidence="15" key="1">
    <citation type="submission" date="2025-08" db="UniProtKB">
        <authorList>
            <consortium name="Ensembl"/>
        </authorList>
    </citation>
    <scope>IDENTIFICATION</scope>
</reference>
<keyword evidence="8 11" id="KW-0472">Membrane</keyword>
<dbReference type="PROSITE" id="PS00010">
    <property type="entry name" value="ASX_HYDROXYL"/>
    <property type="match status" value="3"/>
</dbReference>
<dbReference type="SMART" id="SM00181">
    <property type="entry name" value="EGF"/>
    <property type="match status" value="3"/>
</dbReference>
<evidence type="ECO:0000256" key="11">
    <source>
        <dbReference type="SAM" id="Phobius"/>
    </source>
</evidence>
<dbReference type="Ensembl" id="ENSOKIT00005061030.1">
    <property type="protein sequence ID" value="ENSOKIP00005057413.1"/>
    <property type="gene ID" value="ENSOKIG00005024608.1"/>
</dbReference>
<dbReference type="RefSeq" id="XP_020310048.1">
    <property type="nucleotide sequence ID" value="XM_020454459.2"/>
</dbReference>
<evidence type="ECO:0000256" key="6">
    <source>
        <dbReference type="ARBA" id="ARBA00022737"/>
    </source>
</evidence>
<comment type="subcellular location">
    <subcellularLocation>
        <location evidence="1">Cell membrane</location>
        <topology evidence="1">Multi-pass membrane protein</topology>
    </subcellularLocation>
</comment>
<dbReference type="PROSITE" id="PS50026">
    <property type="entry name" value="EGF_3"/>
    <property type="match status" value="3"/>
</dbReference>
<sequence length="480" mass="52251">MGVNLCFWILGLYLALPLEGIYPPPCQTGYTISKIGSGCSDTDECVEDPSICGNHSTCFNTLGSYHCQCHPGFESRITYFTSADGGCTDIDKCGEDRHICGEWGTCHNMKGSYWCSCLQGFHQEGNISSMCGDINECIGAGNKYPCGENGTCWNLEGSYRCHCPPGFTTYGNNQSKCQELNCDPFATQSTPEQTLPGFDSLLSLLRNNCLVLINSSGLAGATEKTGEALLTVLANVTDVLQLQSNGQGGNSGKLTTLLRTVENSIRLIAPQLRENVSRINTSHTEVEVVVRRDRTPPRGPVRLTNENIQLDTTWETAIGDDTNFPGFGFAILLSYKSLQNLTNSSEQLSSRVVTVSVSNPNTTNLSEPIILTFNHLKSSDANTTCVYWSEDGEGAWSIQGCASVMSNSTHTVCSCTHLSSFALLRGIQENKKCRQLQLVMWAGASVALACVVLSLLMALWCRFVSKKRNGGSRPEQHFNL</sequence>
<dbReference type="InterPro" id="IPR052235">
    <property type="entry name" value="Nephronectin_domain"/>
</dbReference>
<dbReference type="PANTHER" id="PTHR24050:SF28">
    <property type="entry name" value="UROMODULIN-LIKE"/>
    <property type="match status" value="1"/>
</dbReference>
<evidence type="ECO:0000256" key="7">
    <source>
        <dbReference type="ARBA" id="ARBA00022989"/>
    </source>
</evidence>
<feature type="domain" description="EGF-like" evidence="13">
    <location>
        <begin position="89"/>
        <end position="124"/>
    </location>
</feature>
<evidence type="ECO:0000313" key="15">
    <source>
        <dbReference type="Ensembl" id="ENSOKIP00005057413.1"/>
    </source>
</evidence>
<dbReference type="InterPro" id="IPR009030">
    <property type="entry name" value="Growth_fac_rcpt_cys_sf"/>
</dbReference>
<dbReference type="Gene3D" id="2.10.25.10">
    <property type="entry name" value="Laminin"/>
    <property type="match status" value="3"/>
</dbReference>
<dbReference type="CDD" id="cd00054">
    <property type="entry name" value="EGF_CA"/>
    <property type="match status" value="3"/>
</dbReference>
<feature type="domain" description="EGF-like" evidence="13">
    <location>
        <begin position="133"/>
        <end position="178"/>
    </location>
</feature>
<name>A0A8C7MJ30_ONCKI</name>
<keyword evidence="16" id="KW-1185">Reference proteome</keyword>
<dbReference type="InterPro" id="IPR018097">
    <property type="entry name" value="EGF_Ca-bd_CS"/>
</dbReference>
<dbReference type="InterPro" id="IPR049883">
    <property type="entry name" value="NOTCH1_EGF-like"/>
</dbReference>
<dbReference type="InterPro" id="IPR000203">
    <property type="entry name" value="GPS"/>
</dbReference>
<dbReference type="PROSITE" id="PS01187">
    <property type="entry name" value="EGF_CA"/>
    <property type="match status" value="1"/>
</dbReference>
<evidence type="ECO:0000256" key="4">
    <source>
        <dbReference type="ARBA" id="ARBA00022692"/>
    </source>
</evidence>
<dbReference type="Proteomes" id="UP000694557">
    <property type="component" value="Unassembled WGS sequence"/>
</dbReference>
<evidence type="ECO:0000256" key="8">
    <source>
        <dbReference type="ARBA" id="ARBA00023136"/>
    </source>
</evidence>
<dbReference type="FunFam" id="2.10.25.10:FF:000038">
    <property type="entry name" value="Fibrillin 2"/>
    <property type="match status" value="3"/>
</dbReference>
<dbReference type="AlphaFoldDB" id="A0A8C7MJ30"/>
<protein>
    <submittedName>
        <fullName evidence="15">Adhesion G protein-coupled receptor E2-like</fullName>
    </submittedName>
</protein>
<accession>A0A8C7MJ30</accession>
<dbReference type="KEGG" id="oki:109865949"/>
<dbReference type="Gene3D" id="2.60.220.50">
    <property type="match status" value="1"/>
</dbReference>
<dbReference type="SMART" id="SM00179">
    <property type="entry name" value="EGF_CA"/>
    <property type="match status" value="3"/>
</dbReference>
<dbReference type="Pfam" id="PF07645">
    <property type="entry name" value="EGF_CA"/>
    <property type="match status" value="3"/>
</dbReference>
<feature type="chain" id="PRO_5034145466" evidence="12">
    <location>
        <begin position="21"/>
        <end position="480"/>
    </location>
</feature>
<evidence type="ECO:0000256" key="10">
    <source>
        <dbReference type="PROSITE-ProRule" id="PRU00076"/>
    </source>
</evidence>
<keyword evidence="6" id="KW-0677">Repeat</keyword>
<organism evidence="15 16">
    <name type="scientific">Oncorhynchus kisutch</name>
    <name type="common">Coho salmon</name>
    <name type="synonym">Salmo kisutch</name>
    <dbReference type="NCBI Taxonomy" id="8019"/>
    <lineage>
        <taxon>Eukaryota</taxon>
        <taxon>Metazoa</taxon>
        <taxon>Chordata</taxon>
        <taxon>Craniata</taxon>
        <taxon>Vertebrata</taxon>
        <taxon>Euteleostomi</taxon>
        <taxon>Actinopterygii</taxon>
        <taxon>Neopterygii</taxon>
        <taxon>Teleostei</taxon>
        <taxon>Protacanthopterygii</taxon>
        <taxon>Salmoniformes</taxon>
        <taxon>Salmonidae</taxon>
        <taxon>Salmoninae</taxon>
        <taxon>Oncorhynchus</taxon>
    </lineage>
</organism>
<dbReference type="GO" id="GO:0005509">
    <property type="term" value="F:calcium ion binding"/>
    <property type="evidence" value="ECO:0007669"/>
    <property type="project" value="InterPro"/>
</dbReference>
<keyword evidence="7 11" id="KW-1133">Transmembrane helix</keyword>
<keyword evidence="3 10" id="KW-0245">EGF-like domain</keyword>
<evidence type="ECO:0000259" key="13">
    <source>
        <dbReference type="PROSITE" id="PS50026"/>
    </source>
</evidence>
<dbReference type="GeneID" id="109865949"/>
<dbReference type="Pfam" id="PF01825">
    <property type="entry name" value="GPS"/>
    <property type="match status" value="1"/>
</dbReference>
<keyword evidence="9" id="KW-1015">Disulfide bond</keyword>
<dbReference type="SUPFAM" id="SSF57184">
    <property type="entry name" value="Growth factor receptor domain"/>
    <property type="match status" value="1"/>
</dbReference>
<evidence type="ECO:0000256" key="1">
    <source>
        <dbReference type="ARBA" id="ARBA00004651"/>
    </source>
</evidence>
<dbReference type="PANTHER" id="PTHR24050">
    <property type="entry name" value="PA14 DOMAIN-CONTAINING PROTEIN"/>
    <property type="match status" value="1"/>
</dbReference>
<dbReference type="InterPro" id="IPR000152">
    <property type="entry name" value="EGF-type_Asp/Asn_hydroxyl_site"/>
</dbReference>
<keyword evidence="4 11" id="KW-0812">Transmembrane</keyword>
<evidence type="ECO:0000256" key="3">
    <source>
        <dbReference type="ARBA" id="ARBA00022536"/>
    </source>
</evidence>
<proteinExistence type="predicted"/>
<dbReference type="GO" id="GO:0005886">
    <property type="term" value="C:plasma membrane"/>
    <property type="evidence" value="ECO:0007669"/>
    <property type="project" value="UniProtKB-SubCell"/>
</dbReference>
<feature type="signal peptide" evidence="12">
    <location>
        <begin position="1"/>
        <end position="20"/>
    </location>
</feature>
<dbReference type="InterPro" id="IPR046338">
    <property type="entry name" value="GAIN_dom_sf"/>
</dbReference>
<dbReference type="GeneTree" id="ENSGT00940000165798"/>
<evidence type="ECO:0000256" key="9">
    <source>
        <dbReference type="ARBA" id="ARBA00023157"/>
    </source>
</evidence>
<evidence type="ECO:0000256" key="12">
    <source>
        <dbReference type="SAM" id="SignalP"/>
    </source>
</evidence>
<dbReference type="InterPro" id="IPR057244">
    <property type="entry name" value="GAIN_B"/>
</dbReference>
<gene>
    <name evidence="15" type="primary">LOC109865949</name>
</gene>
<feature type="domain" description="EGF-like" evidence="13">
    <location>
        <begin position="41"/>
        <end position="79"/>
    </location>
</feature>
<keyword evidence="5 12" id="KW-0732">Signal</keyword>
<reference evidence="15" key="2">
    <citation type="submission" date="2025-09" db="UniProtKB">
        <authorList>
            <consortium name="Ensembl"/>
        </authorList>
    </citation>
    <scope>IDENTIFICATION</scope>
</reference>
<dbReference type="PROSITE" id="PS50221">
    <property type="entry name" value="GAIN_B"/>
    <property type="match status" value="1"/>
</dbReference>
<evidence type="ECO:0000256" key="2">
    <source>
        <dbReference type="ARBA" id="ARBA00022475"/>
    </source>
</evidence>
<evidence type="ECO:0000259" key="14">
    <source>
        <dbReference type="PROSITE" id="PS50221"/>
    </source>
</evidence>
<evidence type="ECO:0000256" key="5">
    <source>
        <dbReference type="ARBA" id="ARBA00022729"/>
    </source>
</evidence>